<dbReference type="InterPro" id="IPR032808">
    <property type="entry name" value="DoxX"/>
</dbReference>
<keyword evidence="2 5" id="KW-0812">Transmembrane</keyword>
<keyword evidence="3 5" id="KW-1133">Transmembrane helix</keyword>
<feature type="transmembrane region" description="Helical" evidence="5">
    <location>
        <begin position="26"/>
        <end position="45"/>
    </location>
</feature>
<evidence type="ECO:0000313" key="7">
    <source>
        <dbReference type="Proteomes" id="UP000583387"/>
    </source>
</evidence>
<evidence type="ECO:0008006" key="8">
    <source>
        <dbReference type="Google" id="ProtNLM"/>
    </source>
</evidence>
<feature type="transmembrane region" description="Helical" evidence="5">
    <location>
        <begin position="120"/>
        <end position="139"/>
    </location>
</feature>
<comment type="caution">
    <text evidence="6">The sequence shown here is derived from an EMBL/GenBank/DDBJ whole genome shotgun (WGS) entry which is preliminary data.</text>
</comment>
<dbReference type="GO" id="GO:0016020">
    <property type="term" value="C:membrane"/>
    <property type="evidence" value="ECO:0007669"/>
    <property type="project" value="UniProtKB-SubCell"/>
</dbReference>
<feature type="transmembrane region" description="Helical" evidence="5">
    <location>
        <begin position="57"/>
        <end position="81"/>
    </location>
</feature>
<evidence type="ECO:0000256" key="3">
    <source>
        <dbReference type="ARBA" id="ARBA00022989"/>
    </source>
</evidence>
<dbReference type="EMBL" id="CAJFCI010000080">
    <property type="protein sequence ID" value="CAD5109952.1"/>
    <property type="molecule type" value="Genomic_DNA"/>
</dbReference>
<dbReference type="RefSeq" id="WP_187673255.1">
    <property type="nucleotide sequence ID" value="NZ_CAJFCI010000080.1"/>
</dbReference>
<dbReference type="Pfam" id="PF07681">
    <property type="entry name" value="DoxX"/>
    <property type="match status" value="1"/>
</dbReference>
<dbReference type="Proteomes" id="UP000583387">
    <property type="component" value="Unassembled WGS sequence"/>
</dbReference>
<name>A0A7U7ERP8_9GAMM</name>
<accession>A0A7U7ERP8</accession>
<comment type="subcellular location">
    <subcellularLocation>
        <location evidence="1">Membrane</location>
        <topology evidence="1">Multi-pass membrane protein</topology>
    </subcellularLocation>
</comment>
<gene>
    <name evidence="6" type="ORF">PSEWESI4_04268</name>
</gene>
<keyword evidence="7" id="KW-1185">Reference proteome</keyword>
<organism evidence="6 7">
    <name type="scientific">Zestomonas carbonaria</name>
    <dbReference type="NCBI Taxonomy" id="2762745"/>
    <lineage>
        <taxon>Bacteria</taxon>
        <taxon>Pseudomonadati</taxon>
        <taxon>Pseudomonadota</taxon>
        <taxon>Gammaproteobacteria</taxon>
        <taxon>Pseudomonadales</taxon>
        <taxon>Pseudomonadaceae</taxon>
        <taxon>Zestomonas</taxon>
    </lineage>
</organism>
<evidence type="ECO:0000256" key="2">
    <source>
        <dbReference type="ARBA" id="ARBA00022692"/>
    </source>
</evidence>
<evidence type="ECO:0000256" key="1">
    <source>
        <dbReference type="ARBA" id="ARBA00004141"/>
    </source>
</evidence>
<sequence>MPTSNSLGRKLAATVRPVLGSPAARFVAYLGLCAAYLQGGLAKLTDFPGAIGEMIHFGLSPAPLFAVLVILLELGASVMILAGWLRWLGALGLAGFTLLATGIALRFWELPAGQERFMAANSFFEHLGLVGGFLLVAWLDLKEREAS</sequence>
<evidence type="ECO:0000256" key="5">
    <source>
        <dbReference type="SAM" id="Phobius"/>
    </source>
</evidence>
<reference evidence="6 7" key="1">
    <citation type="submission" date="2020-08" db="EMBL/GenBank/DDBJ databases">
        <authorList>
            <person name="Criscuolo A."/>
        </authorList>
    </citation>
    <scope>NUCLEOTIDE SEQUENCE [LARGE SCALE GENOMIC DNA]</scope>
    <source>
        <strain evidence="6">CIP111764</strain>
    </source>
</reference>
<keyword evidence="4 5" id="KW-0472">Membrane</keyword>
<evidence type="ECO:0000256" key="4">
    <source>
        <dbReference type="ARBA" id="ARBA00023136"/>
    </source>
</evidence>
<protein>
    <recommendedName>
        <fullName evidence="8">DoxX family protein</fullName>
    </recommendedName>
</protein>
<evidence type="ECO:0000313" key="6">
    <source>
        <dbReference type="EMBL" id="CAD5109952.1"/>
    </source>
</evidence>
<feature type="transmembrane region" description="Helical" evidence="5">
    <location>
        <begin position="87"/>
        <end position="108"/>
    </location>
</feature>
<dbReference type="AlphaFoldDB" id="A0A7U7ERP8"/>
<proteinExistence type="predicted"/>